<dbReference type="KEGG" id="aten:116288599"/>
<keyword evidence="3" id="KW-1185">Reference proteome</keyword>
<feature type="region of interest" description="Disordered" evidence="1">
    <location>
        <begin position="1277"/>
        <end position="1341"/>
    </location>
</feature>
<protein>
    <submittedName>
        <fullName evidence="4">Uncharacterized protein LOC116288599</fullName>
    </submittedName>
</protein>
<feature type="region of interest" description="Disordered" evidence="1">
    <location>
        <begin position="1088"/>
        <end position="1227"/>
    </location>
</feature>
<feature type="compositionally biased region" description="Basic and acidic residues" evidence="1">
    <location>
        <begin position="1179"/>
        <end position="1201"/>
    </location>
</feature>
<feature type="compositionally biased region" description="Polar residues" evidence="1">
    <location>
        <begin position="1115"/>
        <end position="1144"/>
    </location>
</feature>
<feature type="compositionally biased region" description="Acidic residues" evidence="1">
    <location>
        <begin position="1215"/>
        <end position="1227"/>
    </location>
</feature>
<feature type="region of interest" description="Disordered" evidence="1">
    <location>
        <begin position="1363"/>
        <end position="1395"/>
    </location>
</feature>
<evidence type="ECO:0000256" key="2">
    <source>
        <dbReference type="SAM" id="SignalP"/>
    </source>
</evidence>
<evidence type="ECO:0000313" key="4">
    <source>
        <dbReference type="RefSeq" id="XP_031551267.1"/>
    </source>
</evidence>
<accession>A0A6P8HF68</accession>
<feature type="region of interest" description="Disordered" evidence="1">
    <location>
        <begin position="684"/>
        <end position="704"/>
    </location>
</feature>
<dbReference type="OrthoDB" id="10547638at2759"/>
<dbReference type="GeneID" id="116288599"/>
<name>A0A6P8HF68_ACTTE</name>
<feature type="compositionally biased region" description="Polar residues" evidence="1">
    <location>
        <begin position="1164"/>
        <end position="1178"/>
    </location>
</feature>
<organism evidence="3 4">
    <name type="scientific">Actinia tenebrosa</name>
    <name type="common">Australian red waratah sea anemone</name>
    <dbReference type="NCBI Taxonomy" id="6105"/>
    <lineage>
        <taxon>Eukaryota</taxon>
        <taxon>Metazoa</taxon>
        <taxon>Cnidaria</taxon>
        <taxon>Anthozoa</taxon>
        <taxon>Hexacorallia</taxon>
        <taxon>Actiniaria</taxon>
        <taxon>Actiniidae</taxon>
        <taxon>Actinia</taxon>
    </lineage>
</organism>
<feature type="compositionally biased region" description="Basic and acidic residues" evidence="1">
    <location>
        <begin position="303"/>
        <end position="315"/>
    </location>
</feature>
<feature type="compositionally biased region" description="Basic and acidic residues" evidence="1">
    <location>
        <begin position="1288"/>
        <end position="1299"/>
    </location>
</feature>
<feature type="compositionally biased region" description="Basic residues" evidence="1">
    <location>
        <begin position="1596"/>
        <end position="1610"/>
    </location>
</feature>
<feature type="compositionally biased region" description="Polar residues" evidence="1">
    <location>
        <begin position="1435"/>
        <end position="1446"/>
    </location>
</feature>
<feature type="compositionally biased region" description="Basic residues" evidence="1">
    <location>
        <begin position="1652"/>
        <end position="1664"/>
    </location>
</feature>
<feature type="compositionally biased region" description="Polar residues" evidence="1">
    <location>
        <begin position="1363"/>
        <end position="1383"/>
    </location>
</feature>
<feature type="compositionally biased region" description="Basic and acidic residues" evidence="1">
    <location>
        <begin position="1099"/>
        <end position="1111"/>
    </location>
</feature>
<gene>
    <name evidence="4" type="primary">LOC116288599</name>
</gene>
<feature type="region of interest" description="Disordered" evidence="1">
    <location>
        <begin position="1435"/>
        <end position="1460"/>
    </location>
</feature>
<feature type="region of interest" description="Disordered" evidence="1">
    <location>
        <begin position="1050"/>
        <end position="1073"/>
    </location>
</feature>
<evidence type="ECO:0000313" key="3">
    <source>
        <dbReference type="Proteomes" id="UP000515163"/>
    </source>
</evidence>
<sequence>MIKFKHTRTGLWLERLLSCLYILLVLIVHAYGQTRDHCGASTSSIEQDGFHFYKFGRSSGLENCVNSCCGEETCEIAFLLGLRCFGLACGKPEICHRVADQLVTAHDQRIDEDNHKHYHTTSGIQKQSVLASSPKCPRPFATSFTFPVSDASPQTKKFEILFNGTITESDCADLCCKTPGCNLGFVEESACYGVSFRGAGKYYHSGDAKMNKMMSLAMAIIDRKREISRSVDETEDSTDNDNNDQLTFIDKNKLTSADEYGDNDDDIDDIGSETADSKMALHDNDPTHRSIKQKTLGGAAEKNTVHIRDKAKENWAKTASKQRNPIQTKSQPLRSREQSALNKQMHKSKDGTIGQVLNIPVENVPQNSGLHEKQNGMGMRNTAGKVLDKTKERLNKHDVFSKSGRINATKWTKSKTVSEETDKIFSEYKTALKNSTSKLTNGRRNLNKFEKMRNKNENVSANREPVFAKIPSNNKQTAQGHHMSNASKSVSKLLFHNKTSATLKYFENPSHYDGRKQQRDANFSSLGNTTRTAFSTHNIINSAKNQVAEGTPNFTIPSFHPLNNSRKGIDHSAVGKVVKSFRNNEVYGTRDESFTNTKPRKTVEDMDLKEGQIKHQAKSNISETSPVQLKFDKEQLPVDNSARVNISWNENVNKRNDNTESEDSSHVVTHSPVLVNEAKRRDFNTKTSERFSQGKHPTSLTAEKQRHIHWNQTIKQNDSNHGVQTVPCQFKSNRTMHGLRVNASSEKVDVGNETLDEDLHEAQAANTVQFKGTLNTLQVNLTSKVKDDDGNETIDERPQEAKTANLHTKQPIDTLRKGDGVESETLTGPHPLHHNGTLLYVNQTRKGKSFKSDKTLEKLPYQTPKLDQLKNNKTIITSLQTDQRRKHVNVNGTRKQKDAFRVKNKQTKKYQDETVNHLRIYPSQHSEEEKFSNVHTSVETNKTENHAASSTNVVMKNYPSNFTRMRQESNNSKFLDISTTSSNSNSNMTKIHNYINMTDGNAANLSSATVVSENVHQIILPRHKAGSKSQKPGAIVVKNSGDAKEYWPEKKDIKSSTNGTNDKHAKSGVKLRSKKVFRPTVKRDISTLERTGTLKSNKFHSDDVGQKEEKHHRSTQLPKINSKLMNHTSEQVSLSTKSQTMNKSLETKQAAKANNDSAKMKVSTFGTSKGTTDNTKSSPENRKFEKIESEHDQESEQVRPHEKSRKALTSLIDANDADDPDDLGTDDDIQIYAHVHGVPKPTKATVAPRPFDKASSTNNSSKITSKETINGMLEMKKVAPSNSTQISKKTEEKDAERNHTIKITGKPQMDFFQSKEESRKPAKPSVILKNETNEDPDDLGADDEDIQIYAHQNIQPTIATTDRLSKHSGTTPVTPNQQQSLNEKQPKGKAVSEDQLKSFSNKTEKNLAKNIQPAIDNLSKGSLSRNKTFDGMKVSSQNRTMNSSLPSEPKRGHKRHGKEHQKNFITSSNHTKNTTSSPLKSATNTRTIRLKAKAAKNQRNDLKSKTPLQVTKVVVGTLNVSHTKKNSSRHLKTVIDGSKKGVLIQKVKKTKLALSGENVKPKYVKTEVHKFGKALEKKRKHNVNVVKNRKALPNKNKIQSKKKTKQRKMSTYHSNAESAVVKKSKNQPIGILKNKKSMKKKQDKYQANVVSKKTKLKKTKIKASKHIKKILKVCREKERPEERST</sequence>
<evidence type="ECO:0000256" key="1">
    <source>
        <dbReference type="SAM" id="MobiDB-lite"/>
    </source>
</evidence>
<feature type="region of interest" description="Disordered" evidence="1">
    <location>
        <begin position="1240"/>
        <end position="1262"/>
    </location>
</feature>
<dbReference type="InParanoid" id="A0A6P8HF68"/>
<feature type="region of interest" description="Disordered" evidence="1">
    <location>
        <begin position="1635"/>
        <end position="1664"/>
    </location>
</feature>
<feature type="chain" id="PRO_5028455523" evidence="2">
    <location>
        <begin position="33"/>
        <end position="1685"/>
    </location>
</feature>
<dbReference type="Proteomes" id="UP000515163">
    <property type="component" value="Unplaced"/>
</dbReference>
<feature type="compositionally biased region" description="Polar residues" evidence="1">
    <location>
        <begin position="317"/>
        <end position="342"/>
    </location>
</feature>
<feature type="region of interest" description="Disordered" evidence="1">
    <location>
        <begin position="1596"/>
        <end position="1623"/>
    </location>
</feature>
<feature type="compositionally biased region" description="Basic and acidic residues" evidence="1">
    <location>
        <begin position="278"/>
        <end position="288"/>
    </location>
</feature>
<feature type="signal peptide" evidence="2">
    <location>
        <begin position="1"/>
        <end position="32"/>
    </location>
</feature>
<reference evidence="4" key="1">
    <citation type="submission" date="2025-08" db="UniProtKB">
        <authorList>
            <consortium name="RefSeq"/>
        </authorList>
    </citation>
    <scope>IDENTIFICATION</scope>
    <source>
        <tissue evidence="4">Tentacle</tissue>
    </source>
</reference>
<feature type="compositionally biased region" description="Basic and acidic residues" evidence="1">
    <location>
        <begin position="1384"/>
        <end position="1395"/>
    </location>
</feature>
<feature type="region of interest" description="Disordered" evidence="1">
    <location>
        <begin position="278"/>
        <end position="349"/>
    </location>
</feature>
<proteinExistence type="predicted"/>
<keyword evidence="2" id="KW-0732">Signal</keyword>
<dbReference type="RefSeq" id="XP_031551267.1">
    <property type="nucleotide sequence ID" value="XM_031695407.1"/>
</dbReference>